<organism evidence="1 2">
    <name type="scientific">Streptomyces griseoloalbus</name>
    <dbReference type="NCBI Taxonomy" id="67303"/>
    <lineage>
        <taxon>Bacteria</taxon>
        <taxon>Bacillati</taxon>
        <taxon>Actinomycetota</taxon>
        <taxon>Actinomycetes</taxon>
        <taxon>Kitasatosporales</taxon>
        <taxon>Streptomycetaceae</taxon>
        <taxon>Streptomyces</taxon>
    </lineage>
</organism>
<reference evidence="1 2" key="1">
    <citation type="submission" date="2020-08" db="EMBL/GenBank/DDBJ databases">
        <title>Genomic Encyclopedia of Type Strains, Phase III (KMG-III): the genomes of soil and plant-associated and newly described type strains.</title>
        <authorList>
            <person name="Whitman W."/>
        </authorList>
    </citation>
    <scope>NUCLEOTIDE SEQUENCE [LARGE SCALE GENOMIC DNA]</scope>
    <source>
        <strain evidence="1 2">CECT 3226</strain>
    </source>
</reference>
<dbReference type="EMBL" id="JACHJE010000013">
    <property type="protein sequence ID" value="MBB5128462.1"/>
    <property type="molecule type" value="Genomic_DNA"/>
</dbReference>
<protein>
    <submittedName>
        <fullName evidence="1">Uncharacterized protein</fullName>
    </submittedName>
</protein>
<gene>
    <name evidence="1" type="ORF">FHS32_005237</name>
</gene>
<name>A0A7W8FAR6_9ACTN</name>
<comment type="caution">
    <text evidence="1">The sequence shown here is derived from an EMBL/GenBank/DDBJ whole genome shotgun (WGS) entry which is preliminary data.</text>
</comment>
<dbReference type="Proteomes" id="UP000568022">
    <property type="component" value="Unassembled WGS sequence"/>
</dbReference>
<proteinExistence type="predicted"/>
<evidence type="ECO:0000313" key="2">
    <source>
        <dbReference type="Proteomes" id="UP000568022"/>
    </source>
</evidence>
<accession>A0A7W8FAR6</accession>
<sequence length="50" mass="5520">MATTTAPRFVVRPQRVTGAYVLDTHTGQTWPGMARVGARQLADHLNRTRG</sequence>
<evidence type="ECO:0000313" key="1">
    <source>
        <dbReference type="EMBL" id="MBB5128462.1"/>
    </source>
</evidence>
<keyword evidence="2" id="KW-1185">Reference proteome</keyword>
<dbReference type="AlphaFoldDB" id="A0A7W8FAR6"/>